<proteinExistence type="predicted"/>
<keyword evidence="1" id="KW-0521">NADP</keyword>
<keyword evidence="5" id="KW-1185">Reference proteome</keyword>
<evidence type="ECO:0000313" key="5">
    <source>
        <dbReference type="Proteomes" id="UP001457282"/>
    </source>
</evidence>
<dbReference type="EMBL" id="JBEDUW010000003">
    <property type="protein sequence ID" value="KAK9936082.1"/>
    <property type="molecule type" value="Genomic_DNA"/>
</dbReference>
<accession>A0AAW1XHS0</accession>
<evidence type="ECO:0000256" key="2">
    <source>
        <dbReference type="ARBA" id="ARBA00023002"/>
    </source>
</evidence>
<dbReference type="Pfam" id="PF13602">
    <property type="entry name" value="ADH_zinc_N_2"/>
    <property type="match status" value="1"/>
</dbReference>
<feature type="domain" description="Enoyl reductase (ER)" evidence="3">
    <location>
        <begin position="10"/>
        <end position="341"/>
    </location>
</feature>
<comment type="caution">
    <text evidence="4">The sequence shown here is derived from an EMBL/GenBank/DDBJ whole genome shotgun (WGS) entry which is preliminary data.</text>
</comment>
<dbReference type="PANTHER" id="PTHR48106:SF8">
    <property type="entry name" value="OS02G0805600 PROTEIN"/>
    <property type="match status" value="1"/>
</dbReference>
<dbReference type="InterPro" id="IPR036291">
    <property type="entry name" value="NAD(P)-bd_dom_sf"/>
</dbReference>
<dbReference type="InterPro" id="IPR011032">
    <property type="entry name" value="GroES-like_sf"/>
</dbReference>
<keyword evidence="2" id="KW-0560">Oxidoreductase</keyword>
<evidence type="ECO:0000256" key="1">
    <source>
        <dbReference type="ARBA" id="ARBA00022857"/>
    </source>
</evidence>
<gene>
    <name evidence="4" type="ORF">M0R45_012944</name>
</gene>
<reference evidence="4 5" key="1">
    <citation type="journal article" date="2023" name="G3 (Bethesda)">
        <title>A chromosome-length genome assembly and annotation of blackberry (Rubus argutus, cv. 'Hillquist').</title>
        <authorList>
            <person name="Bruna T."/>
            <person name="Aryal R."/>
            <person name="Dudchenko O."/>
            <person name="Sargent D.J."/>
            <person name="Mead D."/>
            <person name="Buti M."/>
            <person name="Cavallini A."/>
            <person name="Hytonen T."/>
            <person name="Andres J."/>
            <person name="Pham M."/>
            <person name="Weisz D."/>
            <person name="Mascagni F."/>
            <person name="Usai G."/>
            <person name="Natali L."/>
            <person name="Bassil N."/>
            <person name="Fernandez G.E."/>
            <person name="Lomsadze A."/>
            <person name="Armour M."/>
            <person name="Olukolu B."/>
            <person name="Poorten T."/>
            <person name="Britton C."/>
            <person name="Davik J."/>
            <person name="Ashrafi H."/>
            <person name="Aiden E.L."/>
            <person name="Borodovsky M."/>
            <person name="Worthington M."/>
        </authorList>
    </citation>
    <scope>NUCLEOTIDE SEQUENCE [LARGE SCALE GENOMIC DNA]</scope>
    <source>
        <strain evidence="4">PI 553951</strain>
    </source>
</reference>
<dbReference type="SUPFAM" id="SSF51735">
    <property type="entry name" value="NAD(P)-binding Rossmann-fold domains"/>
    <property type="match status" value="1"/>
</dbReference>
<name>A0AAW1XHS0_RUBAR</name>
<dbReference type="GO" id="GO:0070402">
    <property type="term" value="F:NADPH binding"/>
    <property type="evidence" value="ECO:0007669"/>
    <property type="project" value="TreeGrafter"/>
</dbReference>
<dbReference type="SMART" id="SM00829">
    <property type="entry name" value="PKS_ER"/>
    <property type="match status" value="1"/>
</dbReference>
<evidence type="ECO:0000259" key="3">
    <source>
        <dbReference type="SMART" id="SM00829"/>
    </source>
</evidence>
<organism evidence="4 5">
    <name type="scientific">Rubus argutus</name>
    <name type="common">Southern blackberry</name>
    <dbReference type="NCBI Taxonomy" id="59490"/>
    <lineage>
        <taxon>Eukaryota</taxon>
        <taxon>Viridiplantae</taxon>
        <taxon>Streptophyta</taxon>
        <taxon>Embryophyta</taxon>
        <taxon>Tracheophyta</taxon>
        <taxon>Spermatophyta</taxon>
        <taxon>Magnoliopsida</taxon>
        <taxon>eudicotyledons</taxon>
        <taxon>Gunneridae</taxon>
        <taxon>Pentapetalae</taxon>
        <taxon>rosids</taxon>
        <taxon>fabids</taxon>
        <taxon>Rosales</taxon>
        <taxon>Rosaceae</taxon>
        <taxon>Rosoideae</taxon>
        <taxon>Rosoideae incertae sedis</taxon>
        <taxon>Rubus</taxon>
    </lineage>
</organism>
<dbReference type="Proteomes" id="UP001457282">
    <property type="component" value="Unassembled WGS sequence"/>
</dbReference>
<protein>
    <recommendedName>
        <fullName evidence="3">Enoyl reductase (ER) domain-containing protein</fullName>
    </recommendedName>
</protein>
<dbReference type="Gene3D" id="3.40.50.720">
    <property type="entry name" value="NAD(P)-binding Rossmann-like Domain"/>
    <property type="match status" value="1"/>
</dbReference>
<evidence type="ECO:0000313" key="4">
    <source>
        <dbReference type="EMBL" id="KAK9936082.1"/>
    </source>
</evidence>
<dbReference type="AlphaFoldDB" id="A0AAW1XHS0"/>
<dbReference type="PANTHER" id="PTHR48106">
    <property type="entry name" value="QUINONE OXIDOREDUCTASE PIG3-RELATED"/>
    <property type="match status" value="1"/>
</dbReference>
<dbReference type="SUPFAM" id="SSF50129">
    <property type="entry name" value="GroES-like"/>
    <property type="match status" value="1"/>
</dbReference>
<dbReference type="Pfam" id="PF08240">
    <property type="entry name" value="ADH_N"/>
    <property type="match status" value="1"/>
</dbReference>
<dbReference type="InterPro" id="IPR013154">
    <property type="entry name" value="ADH-like_N"/>
</dbReference>
<dbReference type="Gene3D" id="3.90.180.10">
    <property type="entry name" value="Medium-chain alcohol dehydrogenases, catalytic domain"/>
    <property type="match status" value="2"/>
</dbReference>
<dbReference type="GO" id="GO:0016651">
    <property type="term" value="F:oxidoreductase activity, acting on NAD(P)H"/>
    <property type="evidence" value="ECO:0007669"/>
    <property type="project" value="TreeGrafter"/>
</dbReference>
<dbReference type="InterPro" id="IPR020843">
    <property type="entry name" value="ER"/>
</dbReference>
<sequence length="346" mass="38789">MKAILLTKSGGLDEFQIQEVPDPDLKDDEVLIKVKFTVVNGSDIIERKIFSGERRCLGLECSGTIEKIGREVQRWNINDEVCAFVGEGGYAEKVAVPEQQVLPLPSNLNLMSAACLPLVACTVWSELFTTSKLSPLTFWLPENGGPRLSTGETLLVHEDSNGIASFAIQLAKCKRVTTFVISSKEDYEQYYRDLGADKCFDYKDFIAREGKALGEGVDVILDVLGPEHFQRNLSCLNQQGGRLISIGNFCTNTMDSTNSLPKVADKKVLHRMIIGAAAFRHRSRQSKESIVREVQENVWPLIENKMLKRPSYFHSKVFTFSQVEEAHQLMESSQHFEKILLVPDDA</sequence>